<reference evidence="2" key="1">
    <citation type="journal article" date="2023" name="Mol. Phylogenet. Evol.">
        <title>Genome-scale phylogeny and comparative genomics of the fungal order Sordariales.</title>
        <authorList>
            <person name="Hensen N."/>
            <person name="Bonometti L."/>
            <person name="Westerberg I."/>
            <person name="Brannstrom I.O."/>
            <person name="Guillou S."/>
            <person name="Cros-Aarteil S."/>
            <person name="Calhoun S."/>
            <person name="Haridas S."/>
            <person name="Kuo A."/>
            <person name="Mondo S."/>
            <person name="Pangilinan J."/>
            <person name="Riley R."/>
            <person name="LaButti K."/>
            <person name="Andreopoulos B."/>
            <person name="Lipzen A."/>
            <person name="Chen C."/>
            <person name="Yan M."/>
            <person name="Daum C."/>
            <person name="Ng V."/>
            <person name="Clum A."/>
            <person name="Steindorff A."/>
            <person name="Ohm R.A."/>
            <person name="Martin F."/>
            <person name="Silar P."/>
            <person name="Natvig D.O."/>
            <person name="Lalanne C."/>
            <person name="Gautier V."/>
            <person name="Ament-Velasquez S.L."/>
            <person name="Kruys A."/>
            <person name="Hutchinson M.I."/>
            <person name="Powell A.J."/>
            <person name="Barry K."/>
            <person name="Miller A.N."/>
            <person name="Grigoriev I.V."/>
            <person name="Debuchy R."/>
            <person name="Gladieux P."/>
            <person name="Hiltunen Thoren M."/>
            <person name="Johannesson H."/>
        </authorList>
    </citation>
    <scope>NUCLEOTIDE SEQUENCE</scope>
    <source>
        <strain evidence="2">PSN324</strain>
    </source>
</reference>
<feature type="compositionally biased region" description="Basic residues" evidence="1">
    <location>
        <begin position="411"/>
        <end position="420"/>
    </location>
</feature>
<dbReference type="EMBL" id="MU864940">
    <property type="protein sequence ID" value="KAK4465389.1"/>
    <property type="molecule type" value="Genomic_DNA"/>
</dbReference>
<gene>
    <name evidence="2" type="ORF">QBC42DRAFT_261671</name>
</gene>
<name>A0AAV9HZ29_9PEZI</name>
<comment type="caution">
    <text evidence="2">The sequence shown here is derived from an EMBL/GenBank/DDBJ whole genome shotgun (WGS) entry which is preliminary data.</text>
</comment>
<evidence type="ECO:0000313" key="2">
    <source>
        <dbReference type="EMBL" id="KAK4465389.1"/>
    </source>
</evidence>
<keyword evidence="3" id="KW-1185">Reference proteome</keyword>
<reference evidence="2" key="2">
    <citation type="submission" date="2023-06" db="EMBL/GenBank/DDBJ databases">
        <authorList>
            <consortium name="Lawrence Berkeley National Laboratory"/>
            <person name="Mondo S.J."/>
            <person name="Hensen N."/>
            <person name="Bonometti L."/>
            <person name="Westerberg I."/>
            <person name="Brannstrom I.O."/>
            <person name="Guillou S."/>
            <person name="Cros-Aarteil S."/>
            <person name="Calhoun S."/>
            <person name="Haridas S."/>
            <person name="Kuo A."/>
            <person name="Pangilinan J."/>
            <person name="Riley R."/>
            <person name="Labutti K."/>
            <person name="Andreopoulos B."/>
            <person name="Lipzen A."/>
            <person name="Chen C."/>
            <person name="Yanf M."/>
            <person name="Daum C."/>
            <person name="Ng V."/>
            <person name="Clum A."/>
            <person name="Steindorff A."/>
            <person name="Ohm R."/>
            <person name="Martin F."/>
            <person name="Silar P."/>
            <person name="Natvig D."/>
            <person name="Lalanne C."/>
            <person name="Gautier V."/>
            <person name="Ament-Velasquez S.L."/>
            <person name="Kruys A."/>
            <person name="Hutchinson M.I."/>
            <person name="Powell A.J."/>
            <person name="Barry K."/>
            <person name="Miller A.N."/>
            <person name="Grigoriev I.V."/>
            <person name="Debuchy R."/>
            <person name="Gladieux P."/>
            <person name="Thoren M.H."/>
            <person name="Johannesson H."/>
        </authorList>
    </citation>
    <scope>NUCLEOTIDE SEQUENCE</scope>
    <source>
        <strain evidence="2">PSN324</strain>
    </source>
</reference>
<evidence type="ECO:0000256" key="1">
    <source>
        <dbReference type="SAM" id="MobiDB-lite"/>
    </source>
</evidence>
<organism evidence="2 3">
    <name type="scientific">Cladorrhinum samala</name>
    <dbReference type="NCBI Taxonomy" id="585594"/>
    <lineage>
        <taxon>Eukaryota</taxon>
        <taxon>Fungi</taxon>
        <taxon>Dikarya</taxon>
        <taxon>Ascomycota</taxon>
        <taxon>Pezizomycotina</taxon>
        <taxon>Sordariomycetes</taxon>
        <taxon>Sordariomycetidae</taxon>
        <taxon>Sordariales</taxon>
        <taxon>Podosporaceae</taxon>
        <taxon>Cladorrhinum</taxon>
    </lineage>
</organism>
<protein>
    <submittedName>
        <fullName evidence="2">Uncharacterized protein</fullName>
    </submittedName>
</protein>
<proteinExistence type="predicted"/>
<sequence length="420" mass="46545">MGGTPSKSEKVMNAFMKPPQTPSQIPTQDATQAQNAMPKVDMDFMIQPPDEASIKRPWMQLSNLIDSHVQAFYDGNEKLVYRRESIREDLHEFQIVQNSWEVDELTELLHDARYRKLGLRVCIARVLLLSIDFTGNSETTSLDPDVVALMRRFQQLNPNPTPEETAALSTWRIITASFLAPGSRNLTETTLHCEKLLAEFLSVFRSRTDSSEQNELDWRGSIRTIVRQGVDVGEKLFCHPSTWNFDWNGPPLDVGQQGPFATDPSQYAAQIPARTIIIFPALVEFGIQTDGGKRPPASVVQPADVGCGLVFVYGEILPISALSAAIEASQAVPPVSNQDQAGMPAQYRSQSTTTRSRQRDSAHGHSSAAPARDYFSRPPRRSSTIESPQPPGRSGTSRSMENDSHSGSSSGRRRRGRHTA</sequence>
<feature type="region of interest" description="Disordered" evidence="1">
    <location>
        <begin position="334"/>
        <end position="420"/>
    </location>
</feature>
<feature type="compositionally biased region" description="Low complexity" evidence="1">
    <location>
        <begin position="346"/>
        <end position="355"/>
    </location>
</feature>
<accession>A0AAV9HZ29</accession>
<dbReference type="AlphaFoldDB" id="A0AAV9HZ29"/>
<evidence type="ECO:0000313" key="3">
    <source>
        <dbReference type="Proteomes" id="UP001321749"/>
    </source>
</evidence>
<dbReference type="Proteomes" id="UP001321749">
    <property type="component" value="Unassembled WGS sequence"/>
</dbReference>